<reference evidence="5" key="1">
    <citation type="journal article" date="2019" name="Int. J. Syst. Evol. Microbiol.">
        <title>The Global Catalogue of Microorganisms (GCM) 10K type strain sequencing project: providing services to taxonomists for standard genome sequencing and annotation.</title>
        <authorList>
            <consortium name="The Broad Institute Genomics Platform"/>
            <consortium name="The Broad Institute Genome Sequencing Center for Infectious Disease"/>
            <person name="Wu L."/>
            <person name="Ma J."/>
        </authorList>
    </citation>
    <scope>NUCLEOTIDE SEQUENCE [LARGE SCALE GENOMIC DNA]</scope>
    <source>
        <strain evidence="5">JCM 17805</strain>
    </source>
</reference>
<keyword evidence="2" id="KW-0812">Transmembrane</keyword>
<dbReference type="SMART" id="SM00240">
    <property type="entry name" value="FHA"/>
    <property type="match status" value="1"/>
</dbReference>
<evidence type="ECO:0000259" key="3">
    <source>
        <dbReference type="SMART" id="SM00240"/>
    </source>
</evidence>
<dbReference type="InterPro" id="IPR053946">
    <property type="entry name" value="YscD_ppl_3rd"/>
</dbReference>
<dbReference type="Proteomes" id="UP001500604">
    <property type="component" value="Unassembled WGS sequence"/>
</dbReference>
<dbReference type="Gene3D" id="2.60.200.20">
    <property type="match status" value="1"/>
</dbReference>
<gene>
    <name evidence="4" type="ORF">GCM10023116_08120</name>
</gene>
<dbReference type="InterPro" id="IPR008984">
    <property type="entry name" value="SMAD_FHA_dom_sf"/>
</dbReference>
<comment type="caution">
    <text evidence="4">The sequence shown here is derived from an EMBL/GenBank/DDBJ whole genome shotgun (WGS) entry which is preliminary data.</text>
</comment>
<dbReference type="InterPro" id="IPR053947">
    <property type="entry name" value="YscD_ppl__2nd"/>
</dbReference>
<keyword evidence="2" id="KW-0472">Membrane</keyword>
<dbReference type="Pfam" id="PF16697">
    <property type="entry name" value="Yop-YscD_cpl"/>
    <property type="match status" value="1"/>
</dbReference>
<evidence type="ECO:0000313" key="4">
    <source>
        <dbReference type="EMBL" id="GAA4648543.1"/>
    </source>
</evidence>
<dbReference type="InterPro" id="IPR032034">
    <property type="entry name" value="YscD_ppl_1st"/>
</dbReference>
<feature type="region of interest" description="Disordered" evidence="1">
    <location>
        <begin position="113"/>
        <end position="145"/>
    </location>
</feature>
<dbReference type="InterPro" id="IPR000253">
    <property type="entry name" value="FHA_dom"/>
</dbReference>
<sequence length="484" mass="53699">MADQVWVLKILSGPHVGAEITLDAGQYSLGRHEECDLVLTDNTLADYQLEILVSEDSVDIRNLAEGQGVYLNGQAQENQFTLQPFVIVTAGNLHFAMAPEGATWPELTMPDLTAPAPAPSTHTAEEPAHSDTFQEPQDGEDIPVLDDRLSDDELSELEEQHSSGPGLMERLRAFLPASGKNVVIVAAAAALLVGFISVFSWLWQLTDPALAENEKPISHIVEAEKLRVLQNLEDITLKTLPDGSVLLTGYIVNGTTKQAYLDALTEKSVLFNNQIIALDEMQENAMAVLKMHGYKSLTVALDTLPGTLILRGYLHTVRDLTKVRELLHQEVHGLQTIIDQLEFQNTRIKTLRSMLKEKALSQRIKLLDQPGKVIMKGRLMDISQGYHLKEVVRNFREKYGKRPELVIDVTLPSADLATLQPIINIKSVTIGKEPFVILDNGEKYLKGARLKNGYILESITLEYLTLRLGQERIKYYIGGNHGGS</sequence>
<feature type="domain" description="FHA" evidence="3">
    <location>
        <begin position="26"/>
        <end position="76"/>
    </location>
</feature>
<protein>
    <recommendedName>
        <fullName evidence="3">FHA domain-containing protein</fullName>
    </recommendedName>
</protein>
<dbReference type="Pfam" id="PF23893">
    <property type="entry name" value="Y4YQ_C"/>
    <property type="match status" value="1"/>
</dbReference>
<proteinExistence type="predicted"/>
<dbReference type="SUPFAM" id="SSF49879">
    <property type="entry name" value="SMAD/FHA domain"/>
    <property type="match status" value="1"/>
</dbReference>
<dbReference type="Pfam" id="PF16693">
    <property type="entry name" value="Yop-YscD_ppl_1st"/>
    <property type="match status" value="1"/>
</dbReference>
<evidence type="ECO:0000313" key="5">
    <source>
        <dbReference type="Proteomes" id="UP001500604"/>
    </source>
</evidence>
<dbReference type="EMBL" id="BAABFL010000081">
    <property type="protein sequence ID" value="GAA4648543.1"/>
    <property type="molecule type" value="Genomic_DNA"/>
</dbReference>
<dbReference type="InterPro" id="IPR032030">
    <property type="entry name" value="YscD_cytoplasmic_dom"/>
</dbReference>
<dbReference type="Pfam" id="PF21934">
    <property type="entry name" value="Yop-YscD_ppl_3rd"/>
    <property type="match status" value="1"/>
</dbReference>
<evidence type="ECO:0000256" key="1">
    <source>
        <dbReference type="SAM" id="MobiDB-lite"/>
    </source>
</evidence>
<name>A0ABP8UX99_9GAMM</name>
<organism evidence="4 5">
    <name type="scientific">Kistimonas scapharcae</name>
    <dbReference type="NCBI Taxonomy" id="1036133"/>
    <lineage>
        <taxon>Bacteria</taxon>
        <taxon>Pseudomonadati</taxon>
        <taxon>Pseudomonadota</taxon>
        <taxon>Gammaproteobacteria</taxon>
        <taxon>Oceanospirillales</taxon>
        <taxon>Endozoicomonadaceae</taxon>
        <taxon>Kistimonas</taxon>
    </lineage>
</organism>
<keyword evidence="2" id="KW-1133">Transmembrane helix</keyword>
<dbReference type="InterPro" id="IPR012843">
    <property type="entry name" value="YscD"/>
</dbReference>
<dbReference type="Pfam" id="PF21937">
    <property type="entry name" value="Yop-YscD_ppl_2nd"/>
    <property type="match status" value="1"/>
</dbReference>
<dbReference type="RefSeq" id="WP_345194205.1">
    <property type="nucleotide sequence ID" value="NZ_BAABFL010000081.1"/>
</dbReference>
<keyword evidence="5" id="KW-1185">Reference proteome</keyword>
<dbReference type="NCBIfam" id="TIGR02500">
    <property type="entry name" value="type_III_yscD"/>
    <property type="match status" value="1"/>
</dbReference>
<evidence type="ECO:0000256" key="2">
    <source>
        <dbReference type="SAM" id="Phobius"/>
    </source>
</evidence>
<accession>A0ABP8UX99</accession>
<dbReference type="InterPro" id="IPR057770">
    <property type="entry name" value="YscD/Y4YQ_C"/>
</dbReference>
<feature type="transmembrane region" description="Helical" evidence="2">
    <location>
        <begin position="182"/>
        <end position="203"/>
    </location>
</feature>
<feature type="compositionally biased region" description="Low complexity" evidence="1">
    <location>
        <begin position="113"/>
        <end position="122"/>
    </location>
</feature>